<dbReference type="PANTHER" id="PTHR42901:SF1">
    <property type="entry name" value="ALCOHOL DEHYDROGENASE"/>
    <property type="match status" value="1"/>
</dbReference>
<evidence type="ECO:0000313" key="3">
    <source>
        <dbReference type="EMBL" id="ODS22641.1"/>
    </source>
</evidence>
<dbReference type="GO" id="GO:0016491">
    <property type="term" value="F:oxidoreductase activity"/>
    <property type="evidence" value="ECO:0007669"/>
    <property type="project" value="UniProtKB-KW"/>
</dbReference>
<comment type="caution">
    <text evidence="3">The sequence shown here is derived from an EMBL/GenBank/DDBJ whole genome shotgun (WGS) entry which is preliminary data.</text>
</comment>
<dbReference type="InterPro" id="IPR036291">
    <property type="entry name" value="NAD(P)-bd_dom_sf"/>
</dbReference>
<keyword evidence="2" id="KW-0560">Oxidoreductase</keyword>
<dbReference type="STRING" id="62101.AB835_13110"/>
<name>A0A1D2QM38_9GAMM</name>
<dbReference type="InterPro" id="IPR020904">
    <property type="entry name" value="Sc_DH/Rdtase_CS"/>
</dbReference>
<dbReference type="SUPFAM" id="SSF51735">
    <property type="entry name" value="NAD(P)-binding Rossmann-fold domains"/>
    <property type="match status" value="1"/>
</dbReference>
<dbReference type="PANTHER" id="PTHR42901">
    <property type="entry name" value="ALCOHOL DEHYDROGENASE"/>
    <property type="match status" value="1"/>
</dbReference>
<gene>
    <name evidence="3" type="ORF">AB835_13110</name>
</gene>
<sequence>MSTNFRTFSPTANCLKNRIIAISGAGAGIGRVLATQLAAYGATIILMGRTVEKLETVYDEIEQAGYPQAAIIPIDFSNTTEAEYENITANIENEFGKLDGLIHNAALLGERIPISNYPMKVWEAVMIVNVNAPFALSKHLLPLLKKSDHGSIAFTSSSVGRQGRAYWGAYAASKAALENLMQTLADELEETSNIRVNSIDPGATRTDMRALAYPAENPSTVKDPESLVPLFLYCMADDSIGTTGQQLSYS</sequence>
<dbReference type="PRINTS" id="PR00081">
    <property type="entry name" value="GDHRDH"/>
</dbReference>
<protein>
    <submittedName>
        <fullName evidence="3">YciK family oxidoreductase</fullName>
    </submittedName>
</protein>
<organism evidence="3 4">
    <name type="scientific">Candidatus Endobugula sertula</name>
    <name type="common">Bugula neritina bacterial symbiont</name>
    <dbReference type="NCBI Taxonomy" id="62101"/>
    <lineage>
        <taxon>Bacteria</taxon>
        <taxon>Pseudomonadati</taxon>
        <taxon>Pseudomonadota</taxon>
        <taxon>Gammaproteobacteria</taxon>
        <taxon>Cellvibrionales</taxon>
        <taxon>Cellvibrionaceae</taxon>
        <taxon>Candidatus Endobugula</taxon>
    </lineage>
</organism>
<dbReference type="InterPro" id="IPR002347">
    <property type="entry name" value="SDR_fam"/>
</dbReference>
<dbReference type="AlphaFoldDB" id="A0A1D2QM38"/>
<evidence type="ECO:0000313" key="4">
    <source>
        <dbReference type="Proteomes" id="UP000242502"/>
    </source>
</evidence>
<dbReference type="PROSITE" id="PS00061">
    <property type="entry name" value="ADH_SHORT"/>
    <property type="match status" value="1"/>
</dbReference>
<dbReference type="Gene3D" id="3.40.50.720">
    <property type="entry name" value="NAD(P)-binding Rossmann-like Domain"/>
    <property type="match status" value="1"/>
</dbReference>
<dbReference type="Proteomes" id="UP000242502">
    <property type="component" value="Unassembled WGS sequence"/>
</dbReference>
<comment type="similarity">
    <text evidence="1">Belongs to the short-chain dehydrogenases/reductases (SDR) family.</text>
</comment>
<dbReference type="Pfam" id="PF00106">
    <property type="entry name" value="adh_short"/>
    <property type="match status" value="1"/>
</dbReference>
<dbReference type="EMBL" id="MDLC01000061">
    <property type="protein sequence ID" value="ODS22641.1"/>
    <property type="molecule type" value="Genomic_DNA"/>
</dbReference>
<evidence type="ECO:0000256" key="2">
    <source>
        <dbReference type="ARBA" id="ARBA00023002"/>
    </source>
</evidence>
<proteinExistence type="inferred from homology"/>
<dbReference type="NCBIfam" id="NF006509">
    <property type="entry name" value="PRK08945.1"/>
    <property type="match status" value="1"/>
</dbReference>
<evidence type="ECO:0000256" key="1">
    <source>
        <dbReference type="ARBA" id="ARBA00006484"/>
    </source>
</evidence>
<reference evidence="3 4" key="1">
    <citation type="journal article" date="2016" name="Appl. Environ. Microbiol.">
        <title>Lack of Overt Genome Reduction in the Bryostatin-Producing Bryozoan Symbiont "Candidatus Endobugula sertula".</title>
        <authorList>
            <person name="Miller I.J."/>
            <person name="Vanee N."/>
            <person name="Fong S.S."/>
            <person name="Lim-Fong G.E."/>
            <person name="Kwan J.C."/>
        </authorList>
    </citation>
    <scope>NUCLEOTIDE SEQUENCE [LARGE SCALE GENOMIC DNA]</scope>
    <source>
        <strain evidence="3">AB1-4</strain>
    </source>
</reference>
<accession>A0A1D2QM38</accession>